<protein>
    <submittedName>
        <fullName evidence="1">Uncharacterized protein</fullName>
    </submittedName>
</protein>
<keyword evidence="2" id="KW-1185">Reference proteome</keyword>
<dbReference type="AlphaFoldDB" id="A0A7W9YHG7"/>
<sequence>MQPDPKLRAAVLAMLKGEVADVYDRVRAEAGAGLMEGDRSGVALPGPDGRLVRVGTVSQPKDTRSVRVDEAAAVAWAKEHMADEVVEVIRPSTLKSVKDQVRQYGGVVVRGEIVPVPWAEVESKPSPVRVDRPEEGPEREAAFEAMRCAFERGELLLGEVLRHEIGSGDASGEAA</sequence>
<evidence type="ECO:0000313" key="1">
    <source>
        <dbReference type="EMBL" id="MBB6172239.1"/>
    </source>
</evidence>
<name>A0A7W9YHG7_9ACTN</name>
<comment type="caution">
    <text evidence="1">The sequence shown here is derived from an EMBL/GenBank/DDBJ whole genome shotgun (WGS) entry which is preliminary data.</text>
</comment>
<dbReference type="RefSeq" id="WP_184075567.1">
    <property type="nucleotide sequence ID" value="NZ_JACHDS010000001.1"/>
</dbReference>
<accession>A0A7W9YHG7</accession>
<gene>
    <name evidence="1" type="ORF">HNR23_002299</name>
</gene>
<reference evidence="1 2" key="1">
    <citation type="submission" date="2020-08" db="EMBL/GenBank/DDBJ databases">
        <title>Sequencing the genomes of 1000 actinobacteria strains.</title>
        <authorList>
            <person name="Klenk H.-P."/>
        </authorList>
    </citation>
    <scope>NUCLEOTIDE SEQUENCE [LARGE SCALE GENOMIC DNA]</scope>
    <source>
        <strain evidence="1 2">DSM 46659</strain>
    </source>
</reference>
<dbReference type="EMBL" id="JACHDS010000001">
    <property type="protein sequence ID" value="MBB6172239.1"/>
    <property type="molecule type" value="Genomic_DNA"/>
</dbReference>
<organism evidence="1 2">
    <name type="scientific">Nocardiopsis mwathae</name>
    <dbReference type="NCBI Taxonomy" id="1472723"/>
    <lineage>
        <taxon>Bacteria</taxon>
        <taxon>Bacillati</taxon>
        <taxon>Actinomycetota</taxon>
        <taxon>Actinomycetes</taxon>
        <taxon>Streptosporangiales</taxon>
        <taxon>Nocardiopsidaceae</taxon>
        <taxon>Nocardiopsis</taxon>
    </lineage>
</organism>
<evidence type="ECO:0000313" key="2">
    <source>
        <dbReference type="Proteomes" id="UP000546642"/>
    </source>
</evidence>
<proteinExistence type="predicted"/>
<dbReference type="Proteomes" id="UP000546642">
    <property type="component" value="Unassembled WGS sequence"/>
</dbReference>